<keyword evidence="7" id="KW-1185">Reference proteome</keyword>
<dbReference type="GO" id="GO:0004252">
    <property type="term" value="F:serine-type endopeptidase activity"/>
    <property type="evidence" value="ECO:0007669"/>
    <property type="project" value="InterPro"/>
</dbReference>
<dbReference type="InterPro" id="IPR036852">
    <property type="entry name" value="Peptidase_S8/S53_dom_sf"/>
</dbReference>
<evidence type="ECO:0000256" key="4">
    <source>
        <dbReference type="PROSITE-ProRule" id="PRU01240"/>
    </source>
</evidence>
<name>A0A9X0CK68_9CNID</name>
<evidence type="ECO:0000256" key="3">
    <source>
        <dbReference type="ARBA" id="ARBA00022825"/>
    </source>
</evidence>
<sequence>MNLCEVSVSISGSQVSVSVNERANSPTYNISSVWPTYTGRGILVAVVDDGVDRNHPELSSNYNATASYDYVDNDEIPVPSGKTVSGHGNNCAGVIAGAANNSLCGVGLAYNAKIAGEGGWVVEGPGVLTSQALRIGTEKGRRGLGAIYTFAAGNGGFFRDSCAYNGYVNSIYTIAINGLNEDDSNPTYAENCPGVMATAYSRDTLKGLGKIVS</sequence>
<gene>
    <name evidence="6" type="primary">PCSK6_2</name>
    <name evidence="6" type="ORF">OS493_020662</name>
</gene>
<dbReference type="EMBL" id="MU827314">
    <property type="protein sequence ID" value="KAJ7358827.1"/>
    <property type="molecule type" value="Genomic_DNA"/>
</dbReference>
<dbReference type="Proteomes" id="UP001163046">
    <property type="component" value="Unassembled WGS sequence"/>
</dbReference>
<dbReference type="PANTHER" id="PTHR42884:SF14">
    <property type="entry name" value="NEUROENDOCRINE CONVERTASE 1"/>
    <property type="match status" value="1"/>
</dbReference>
<dbReference type="Pfam" id="PF00082">
    <property type="entry name" value="Peptidase_S8"/>
    <property type="match status" value="1"/>
</dbReference>
<organism evidence="6 7">
    <name type="scientific">Desmophyllum pertusum</name>
    <dbReference type="NCBI Taxonomy" id="174260"/>
    <lineage>
        <taxon>Eukaryota</taxon>
        <taxon>Metazoa</taxon>
        <taxon>Cnidaria</taxon>
        <taxon>Anthozoa</taxon>
        <taxon>Hexacorallia</taxon>
        <taxon>Scleractinia</taxon>
        <taxon>Caryophylliina</taxon>
        <taxon>Caryophylliidae</taxon>
        <taxon>Desmophyllum</taxon>
    </lineage>
</organism>
<dbReference type="GO" id="GO:0005802">
    <property type="term" value="C:trans-Golgi network"/>
    <property type="evidence" value="ECO:0007669"/>
    <property type="project" value="TreeGrafter"/>
</dbReference>
<evidence type="ECO:0000256" key="1">
    <source>
        <dbReference type="ARBA" id="ARBA00022670"/>
    </source>
</evidence>
<evidence type="ECO:0000313" key="6">
    <source>
        <dbReference type="EMBL" id="KAJ7358827.1"/>
    </source>
</evidence>
<dbReference type="GO" id="GO:0000139">
    <property type="term" value="C:Golgi membrane"/>
    <property type="evidence" value="ECO:0007669"/>
    <property type="project" value="TreeGrafter"/>
</dbReference>
<comment type="caution">
    <text evidence="6">The sequence shown here is derived from an EMBL/GenBank/DDBJ whole genome shotgun (WGS) entry which is preliminary data.</text>
</comment>
<keyword evidence="3" id="KW-0720">Serine protease</keyword>
<comment type="caution">
    <text evidence="4">Lacks conserved residue(s) required for the propagation of feature annotation.</text>
</comment>
<keyword evidence="1" id="KW-0645">Protease</keyword>
<comment type="similarity">
    <text evidence="4">Belongs to the peptidase S8 family.</text>
</comment>
<evidence type="ECO:0000259" key="5">
    <source>
        <dbReference type="Pfam" id="PF00082"/>
    </source>
</evidence>
<dbReference type="SUPFAM" id="SSF52743">
    <property type="entry name" value="Subtilisin-like"/>
    <property type="match status" value="1"/>
</dbReference>
<evidence type="ECO:0000256" key="2">
    <source>
        <dbReference type="ARBA" id="ARBA00022801"/>
    </source>
</evidence>
<keyword evidence="2" id="KW-0378">Hydrolase</keyword>
<dbReference type="Gene3D" id="3.40.50.200">
    <property type="entry name" value="Peptidase S8/S53 domain"/>
    <property type="match status" value="2"/>
</dbReference>
<dbReference type="PROSITE" id="PS51892">
    <property type="entry name" value="SUBTILASE"/>
    <property type="match status" value="1"/>
</dbReference>
<dbReference type="AlphaFoldDB" id="A0A9X0CK68"/>
<dbReference type="InterPro" id="IPR000209">
    <property type="entry name" value="Peptidase_S8/S53_dom"/>
</dbReference>
<feature type="domain" description="Peptidase S8/S53" evidence="5">
    <location>
        <begin position="39"/>
        <end position="118"/>
    </location>
</feature>
<protein>
    <submittedName>
        <fullName evidence="6">Proprotein convertase subtilisin/kexin type 6</fullName>
    </submittedName>
</protein>
<proteinExistence type="inferred from homology"/>
<accession>A0A9X0CK68</accession>
<dbReference type="PANTHER" id="PTHR42884">
    <property type="entry name" value="PROPROTEIN CONVERTASE SUBTILISIN/KEXIN-RELATED"/>
    <property type="match status" value="1"/>
</dbReference>
<dbReference type="PRINTS" id="PR00723">
    <property type="entry name" value="SUBTILISIN"/>
</dbReference>
<dbReference type="InterPro" id="IPR023827">
    <property type="entry name" value="Peptidase_S8_Asp-AS"/>
</dbReference>
<evidence type="ECO:0000313" key="7">
    <source>
        <dbReference type="Proteomes" id="UP001163046"/>
    </source>
</evidence>
<dbReference type="OrthoDB" id="300641at2759"/>
<dbReference type="GO" id="GO:0016486">
    <property type="term" value="P:peptide hormone processing"/>
    <property type="evidence" value="ECO:0007669"/>
    <property type="project" value="TreeGrafter"/>
</dbReference>
<dbReference type="InterPro" id="IPR015500">
    <property type="entry name" value="Peptidase_S8_subtilisin-rel"/>
</dbReference>
<dbReference type="PROSITE" id="PS00136">
    <property type="entry name" value="SUBTILASE_ASP"/>
    <property type="match status" value="1"/>
</dbReference>
<reference evidence="6" key="1">
    <citation type="submission" date="2023-01" db="EMBL/GenBank/DDBJ databases">
        <title>Genome assembly of the deep-sea coral Lophelia pertusa.</title>
        <authorList>
            <person name="Herrera S."/>
            <person name="Cordes E."/>
        </authorList>
    </citation>
    <scope>NUCLEOTIDE SEQUENCE</scope>
    <source>
        <strain evidence="6">USNM1676648</strain>
        <tissue evidence="6">Polyp</tissue>
    </source>
</reference>